<evidence type="ECO:0000256" key="5">
    <source>
        <dbReference type="ARBA" id="ARBA00023136"/>
    </source>
</evidence>
<dbReference type="PANTHER" id="PTHR30287:SF2">
    <property type="entry name" value="BLL1001 PROTEIN"/>
    <property type="match status" value="1"/>
</dbReference>
<dbReference type="EMBL" id="SMAL01000017">
    <property type="protein sequence ID" value="TCT11640.1"/>
    <property type="molecule type" value="Genomic_DNA"/>
</dbReference>
<name>A0A4R3MDD0_9FIRM</name>
<evidence type="ECO:0000259" key="7">
    <source>
        <dbReference type="Pfam" id="PF02687"/>
    </source>
</evidence>
<evidence type="ECO:0000256" key="3">
    <source>
        <dbReference type="ARBA" id="ARBA00022692"/>
    </source>
</evidence>
<evidence type="ECO:0000256" key="1">
    <source>
        <dbReference type="ARBA" id="ARBA00004651"/>
    </source>
</evidence>
<keyword evidence="5 6" id="KW-0472">Membrane</keyword>
<feature type="transmembrane region" description="Helical" evidence="6">
    <location>
        <begin position="394"/>
        <end position="412"/>
    </location>
</feature>
<evidence type="ECO:0000256" key="4">
    <source>
        <dbReference type="ARBA" id="ARBA00022989"/>
    </source>
</evidence>
<reference evidence="9 10" key="1">
    <citation type="submission" date="2019-03" db="EMBL/GenBank/DDBJ databases">
        <title>Genomic Encyclopedia of Type Strains, Phase IV (KMG-IV): sequencing the most valuable type-strain genomes for metagenomic binning, comparative biology and taxonomic classification.</title>
        <authorList>
            <person name="Goeker M."/>
        </authorList>
    </citation>
    <scope>NUCLEOTIDE SEQUENCE [LARGE SCALE GENOMIC DNA]</scope>
    <source>
        <strain evidence="9 10">DSM 24629</strain>
    </source>
</reference>
<feature type="domain" description="ABC3 transporter permease C-terminal" evidence="7">
    <location>
        <begin position="702"/>
        <end position="819"/>
    </location>
</feature>
<dbReference type="InterPro" id="IPR003838">
    <property type="entry name" value="ABC3_permease_C"/>
</dbReference>
<keyword evidence="2" id="KW-1003">Cell membrane</keyword>
<keyword evidence="3 6" id="KW-0812">Transmembrane</keyword>
<dbReference type="RefSeq" id="WP_132254189.1">
    <property type="nucleotide sequence ID" value="NZ_SMAL01000017.1"/>
</dbReference>
<dbReference type="Pfam" id="PF12704">
    <property type="entry name" value="MacB_PCD"/>
    <property type="match status" value="1"/>
</dbReference>
<feature type="domain" description="ABC3 transporter permease C-terminal" evidence="7">
    <location>
        <begin position="253"/>
        <end position="374"/>
    </location>
</feature>
<accession>A0A4R3MDD0</accession>
<dbReference type="AlphaFoldDB" id="A0A4R3MDD0"/>
<dbReference type="InterPro" id="IPR025857">
    <property type="entry name" value="MacB_PCD"/>
</dbReference>
<comment type="caution">
    <text evidence="9">The sequence shown here is derived from an EMBL/GenBank/DDBJ whole genome shotgun (WGS) entry which is preliminary data.</text>
</comment>
<comment type="subcellular location">
    <subcellularLocation>
        <location evidence="1">Cell membrane</location>
        <topology evidence="1">Multi-pass membrane protein</topology>
    </subcellularLocation>
</comment>
<feature type="transmembrane region" description="Helical" evidence="6">
    <location>
        <begin position="345"/>
        <end position="368"/>
    </location>
</feature>
<feature type="transmembrane region" description="Helical" evidence="6">
    <location>
        <begin position="475"/>
        <end position="497"/>
    </location>
</feature>
<dbReference type="InterPro" id="IPR038766">
    <property type="entry name" value="Membrane_comp_ABC_pdt"/>
</dbReference>
<organism evidence="9 10">
    <name type="scientific">Natranaerovirga pectinivora</name>
    <dbReference type="NCBI Taxonomy" id="682400"/>
    <lineage>
        <taxon>Bacteria</taxon>
        <taxon>Bacillati</taxon>
        <taxon>Bacillota</taxon>
        <taxon>Clostridia</taxon>
        <taxon>Lachnospirales</taxon>
        <taxon>Natranaerovirgaceae</taxon>
        <taxon>Natranaerovirga</taxon>
    </lineage>
</organism>
<sequence length="826" mass="92939">MRLILKLTFANIIKNKLRTFMIVLSILLSTALIYSVMSISDSVEDIFKKQLTQSVGQSEIIVTGTTQSRFFYEDFNNLHYFEYARGVVQTFGYAENLEDEQIRAILYGFDLEDFKLLYKVNTFNGNSDQVFRDNNVILGEWTADKYNLSIGDSFDININGTIYDLKVYGIMEDQHNILSPQVGRIQLLLPKTFLQDTLELDNNVTTYFIKTNGNTSIEEGKIYLENTYPDYRFEAFDFDMVRENMNMIIIPLMILIIVVLLISVFIIYSAFKVIALERLPFIGTLRSIGSTKKQTSIILLTESIFYGIIGGVLGGILGIFILKIVDSQIMGISSMDKGNPLNIHLLNMIIAIFIAILLSLLSGALPILKMIGRSIKDIMLNIINTEKKLNSKKAILGLILIICAFLLFNYAPTHLATLLTILGIIMLPIGAAFIIPFIILFLCNIINTLDNLMPSDTSKLALTNIKNDKTIHSSIVLMGIGLGVILLINTLVSSVLIEVIDIFNNVQSDIYLEKSFDSEAFDSKLSSIKGIEKIDKSYSINNITSSNSDTIIGYLYGVDDEYFSSAWSMDLGNSKDEILYDLKNSQGIIITSFIANKYNLSLNQTLALNLEGFIKEYSIIGIIDTLFNNGQVSFIHKDNFLEDITNHYSATYFIKTNMPSDEVVTSIRTQFSTEPFFIATFDEMKEMNIRNNNALFGLMKGISFIAMAIGIVGIFNNYMISFLSRKRFLAVLRSMGLSKNKMLRMLIKESLLCGVIGSISGISIGVLFLQSLKYVLYIINIPPILHYSQQEFIIILVSGIIISIISAVLPIFKTKKMSIIENLKYE</sequence>
<dbReference type="Pfam" id="PF02687">
    <property type="entry name" value="FtsX"/>
    <property type="match status" value="2"/>
</dbReference>
<feature type="transmembrane region" description="Helical" evidence="6">
    <location>
        <begin position="751"/>
        <end position="772"/>
    </location>
</feature>
<evidence type="ECO:0000259" key="8">
    <source>
        <dbReference type="Pfam" id="PF12704"/>
    </source>
</evidence>
<feature type="transmembrane region" description="Helical" evidence="6">
    <location>
        <begin position="694"/>
        <end position="718"/>
    </location>
</feature>
<gene>
    <name evidence="9" type="ORF">EDC18_1179</name>
</gene>
<dbReference type="OrthoDB" id="1711021at2"/>
<feature type="transmembrane region" description="Helical" evidence="6">
    <location>
        <begin position="248"/>
        <end position="276"/>
    </location>
</feature>
<keyword evidence="10" id="KW-1185">Reference proteome</keyword>
<dbReference type="Proteomes" id="UP000294902">
    <property type="component" value="Unassembled WGS sequence"/>
</dbReference>
<proteinExistence type="predicted"/>
<feature type="transmembrane region" description="Helical" evidence="6">
    <location>
        <begin position="418"/>
        <end position="443"/>
    </location>
</feature>
<dbReference type="PANTHER" id="PTHR30287">
    <property type="entry name" value="MEMBRANE COMPONENT OF PREDICTED ABC SUPERFAMILY METABOLITE UPTAKE TRANSPORTER"/>
    <property type="match status" value="1"/>
</dbReference>
<dbReference type="GO" id="GO:0005886">
    <property type="term" value="C:plasma membrane"/>
    <property type="evidence" value="ECO:0007669"/>
    <property type="project" value="UniProtKB-SubCell"/>
</dbReference>
<feature type="transmembrane region" description="Helical" evidence="6">
    <location>
        <begin position="792"/>
        <end position="812"/>
    </location>
</feature>
<protein>
    <submittedName>
        <fullName evidence="9">Putative ABC transport system permease protein</fullName>
    </submittedName>
</protein>
<feature type="domain" description="MacB-like periplasmic core" evidence="8">
    <location>
        <begin position="19"/>
        <end position="219"/>
    </location>
</feature>
<evidence type="ECO:0000256" key="6">
    <source>
        <dbReference type="SAM" id="Phobius"/>
    </source>
</evidence>
<keyword evidence="4 6" id="KW-1133">Transmembrane helix</keyword>
<feature type="transmembrane region" description="Helical" evidence="6">
    <location>
        <begin position="297"/>
        <end position="325"/>
    </location>
</feature>
<evidence type="ECO:0000313" key="10">
    <source>
        <dbReference type="Proteomes" id="UP000294902"/>
    </source>
</evidence>
<evidence type="ECO:0000313" key="9">
    <source>
        <dbReference type="EMBL" id="TCT11640.1"/>
    </source>
</evidence>
<evidence type="ECO:0000256" key="2">
    <source>
        <dbReference type="ARBA" id="ARBA00022475"/>
    </source>
</evidence>